<evidence type="ECO:0000313" key="1">
    <source>
        <dbReference type="EMBL" id="KZT02384.1"/>
    </source>
</evidence>
<name>A0A165C8H3_9APHY</name>
<accession>A0A165C8H3</accession>
<sequence length="175" mass="19745">MTEIRLSVRRPMLSIEGRAVGVARRANLDQITVARLCSVRYAFKCCAEIYRHHYVRVWEPNTWCRLAVQSPANARLYVVLKLAIIRIFSNLSMPEDSAAGAPQRMASEEDTATNYTNHLVAYMYPRQRPPATHLALIMPLGDPQALPVTIWANRITGSDVLHAQTSKARPCTDRN</sequence>
<dbReference type="GeneID" id="63819393"/>
<keyword evidence="2" id="KW-1185">Reference proteome</keyword>
<protein>
    <submittedName>
        <fullName evidence="1">Uncharacterized protein</fullName>
    </submittedName>
</protein>
<dbReference type="InParanoid" id="A0A165C8H3"/>
<proteinExistence type="predicted"/>
<dbReference type="RefSeq" id="XP_040760124.1">
    <property type="nucleotide sequence ID" value="XM_040902362.1"/>
</dbReference>
<reference evidence="1 2" key="1">
    <citation type="journal article" date="2016" name="Mol. Biol. Evol.">
        <title>Comparative Genomics of Early-Diverging Mushroom-Forming Fungi Provides Insights into the Origins of Lignocellulose Decay Capabilities.</title>
        <authorList>
            <person name="Nagy L.G."/>
            <person name="Riley R."/>
            <person name="Tritt A."/>
            <person name="Adam C."/>
            <person name="Daum C."/>
            <person name="Floudas D."/>
            <person name="Sun H."/>
            <person name="Yadav J.S."/>
            <person name="Pangilinan J."/>
            <person name="Larsson K.H."/>
            <person name="Matsuura K."/>
            <person name="Barry K."/>
            <person name="Labutti K."/>
            <person name="Kuo R."/>
            <person name="Ohm R.A."/>
            <person name="Bhattacharya S.S."/>
            <person name="Shirouzu T."/>
            <person name="Yoshinaga Y."/>
            <person name="Martin F.M."/>
            <person name="Grigoriev I.V."/>
            <person name="Hibbett D.S."/>
        </authorList>
    </citation>
    <scope>NUCLEOTIDE SEQUENCE [LARGE SCALE GENOMIC DNA]</scope>
    <source>
        <strain evidence="1 2">93-53</strain>
    </source>
</reference>
<organism evidence="1 2">
    <name type="scientific">Laetiporus sulphureus 93-53</name>
    <dbReference type="NCBI Taxonomy" id="1314785"/>
    <lineage>
        <taxon>Eukaryota</taxon>
        <taxon>Fungi</taxon>
        <taxon>Dikarya</taxon>
        <taxon>Basidiomycota</taxon>
        <taxon>Agaricomycotina</taxon>
        <taxon>Agaricomycetes</taxon>
        <taxon>Polyporales</taxon>
        <taxon>Laetiporus</taxon>
    </lineage>
</organism>
<dbReference type="EMBL" id="KV427653">
    <property type="protein sequence ID" value="KZT02384.1"/>
    <property type="molecule type" value="Genomic_DNA"/>
</dbReference>
<dbReference type="AlphaFoldDB" id="A0A165C8H3"/>
<gene>
    <name evidence="1" type="ORF">LAESUDRAFT_415030</name>
</gene>
<evidence type="ECO:0000313" key="2">
    <source>
        <dbReference type="Proteomes" id="UP000076871"/>
    </source>
</evidence>
<dbReference type="Proteomes" id="UP000076871">
    <property type="component" value="Unassembled WGS sequence"/>
</dbReference>